<protein>
    <submittedName>
        <fullName evidence="4">Uncharacterized protein</fullName>
    </submittedName>
</protein>
<feature type="transmembrane region" description="Helical" evidence="2">
    <location>
        <begin position="41"/>
        <end position="63"/>
    </location>
</feature>
<dbReference type="EMBL" id="SJPJ01000001">
    <property type="protein sequence ID" value="TWT78702.1"/>
    <property type="molecule type" value="Genomic_DNA"/>
</dbReference>
<proteinExistence type="predicted"/>
<evidence type="ECO:0000256" key="1">
    <source>
        <dbReference type="SAM" id="MobiDB-lite"/>
    </source>
</evidence>
<dbReference type="Proteomes" id="UP000315010">
    <property type="component" value="Unassembled WGS sequence"/>
</dbReference>
<dbReference type="AlphaFoldDB" id="A0A5C5YUI5"/>
<evidence type="ECO:0000256" key="2">
    <source>
        <dbReference type="SAM" id="Phobius"/>
    </source>
</evidence>
<evidence type="ECO:0000313" key="4">
    <source>
        <dbReference type="EMBL" id="TWT78702.1"/>
    </source>
</evidence>
<feature type="compositionally biased region" description="Pro residues" evidence="1">
    <location>
        <begin position="17"/>
        <end position="32"/>
    </location>
</feature>
<name>A0A5C5YUI5_9BACT</name>
<dbReference type="EMBL" id="SJPJ01000021">
    <property type="protein sequence ID" value="TWT74696.1"/>
    <property type="molecule type" value="Genomic_DNA"/>
</dbReference>
<gene>
    <name evidence="4" type="ORF">CA13_00990</name>
    <name evidence="3" type="ORF">CA13_74140</name>
</gene>
<feature type="region of interest" description="Disordered" evidence="1">
    <location>
        <begin position="1"/>
        <end position="32"/>
    </location>
</feature>
<keyword evidence="5" id="KW-1185">Reference proteome</keyword>
<comment type="caution">
    <text evidence="4">The sequence shown here is derived from an EMBL/GenBank/DDBJ whole genome shotgun (WGS) entry which is preliminary data.</text>
</comment>
<evidence type="ECO:0000313" key="5">
    <source>
        <dbReference type="Proteomes" id="UP000315010"/>
    </source>
</evidence>
<organism evidence="4 5">
    <name type="scientific">Novipirellula herctigrandis</name>
    <dbReference type="NCBI Taxonomy" id="2527986"/>
    <lineage>
        <taxon>Bacteria</taxon>
        <taxon>Pseudomonadati</taxon>
        <taxon>Planctomycetota</taxon>
        <taxon>Planctomycetia</taxon>
        <taxon>Pirellulales</taxon>
        <taxon>Pirellulaceae</taxon>
        <taxon>Novipirellula</taxon>
    </lineage>
</organism>
<sequence>MTTENPYQSLKPSPNLDHPPNPSTETNVPPPRDPAIPGIRLFFLVAGSLVGFVLFGIIPMAALYPFGPFSFRAAAVGAVVGMLIADGILAMMRCSNSKTNRSC</sequence>
<keyword evidence="2" id="KW-0472">Membrane</keyword>
<keyword evidence="2" id="KW-0812">Transmembrane</keyword>
<reference evidence="4 5" key="1">
    <citation type="submission" date="2019-02" db="EMBL/GenBank/DDBJ databases">
        <title>Deep-cultivation of Planctomycetes and their phenomic and genomic characterization uncovers novel biology.</title>
        <authorList>
            <person name="Wiegand S."/>
            <person name="Jogler M."/>
            <person name="Boedeker C."/>
            <person name="Pinto D."/>
            <person name="Vollmers J."/>
            <person name="Rivas-Marin E."/>
            <person name="Kohn T."/>
            <person name="Peeters S.H."/>
            <person name="Heuer A."/>
            <person name="Rast P."/>
            <person name="Oberbeckmann S."/>
            <person name="Bunk B."/>
            <person name="Jeske O."/>
            <person name="Meyerdierks A."/>
            <person name="Storesund J.E."/>
            <person name="Kallscheuer N."/>
            <person name="Luecker S."/>
            <person name="Lage O.M."/>
            <person name="Pohl T."/>
            <person name="Merkel B.J."/>
            <person name="Hornburger P."/>
            <person name="Mueller R.-W."/>
            <person name="Bruemmer F."/>
            <person name="Labrenz M."/>
            <person name="Spormann A.M."/>
            <person name="Op Den Camp H."/>
            <person name="Overmann J."/>
            <person name="Amann R."/>
            <person name="Jetten M.S.M."/>
            <person name="Mascher T."/>
            <person name="Medema M.H."/>
            <person name="Devos D.P."/>
            <person name="Kaster A.-K."/>
            <person name="Ovreas L."/>
            <person name="Rohde M."/>
            <person name="Galperin M.Y."/>
            <person name="Jogler C."/>
        </authorList>
    </citation>
    <scope>NUCLEOTIDE SEQUENCE [LARGE SCALE GENOMIC DNA]</scope>
    <source>
        <strain evidence="4 5">CA13</strain>
    </source>
</reference>
<feature type="transmembrane region" description="Helical" evidence="2">
    <location>
        <begin position="69"/>
        <end position="92"/>
    </location>
</feature>
<evidence type="ECO:0000313" key="3">
    <source>
        <dbReference type="EMBL" id="TWT74696.1"/>
    </source>
</evidence>
<keyword evidence="2" id="KW-1133">Transmembrane helix</keyword>
<accession>A0A5C5YUI5</accession>
<feature type="compositionally biased region" description="Polar residues" evidence="1">
    <location>
        <begin position="1"/>
        <end position="12"/>
    </location>
</feature>